<dbReference type="EMBL" id="SLXH01000008">
    <property type="protein sequence ID" value="TCP18693.1"/>
    <property type="molecule type" value="Genomic_DNA"/>
</dbReference>
<feature type="compositionally biased region" description="Low complexity" evidence="1">
    <location>
        <begin position="592"/>
        <end position="610"/>
    </location>
</feature>
<evidence type="ECO:0000313" key="2">
    <source>
        <dbReference type="EMBL" id="TCP18693.1"/>
    </source>
</evidence>
<dbReference type="PANTHER" id="PTHR30441:SF8">
    <property type="entry name" value="DUF748 DOMAIN-CONTAINING PROTEIN"/>
    <property type="match status" value="1"/>
</dbReference>
<dbReference type="Gene3D" id="3.30.1330.60">
    <property type="entry name" value="OmpA-like domain"/>
    <property type="match status" value="1"/>
</dbReference>
<sequence length="1286" mass="136121">MNLSSFRQNRWLRRLVWLLVGVLVLWALGWLVAAPLVRSVGEKWATQKLGRQVSIGKVDFRPWSLELTIHDLAMASASGDVPQVQIQRIYMNAALQSLWRLAPVVDALQVDAPVVRLKRLASGSYDIDDVLARLATTEPAPQGGPAGFALYNIAVQGGAMDFQDDAVGRSHTLRALSLKLPFVSSLPSQRDIKVLPHLAFQLNGDVFESQAEATPFAATPQANASIHLADFDLSPYLGYLPESLPVRLQSAVLDADVQVSFVQAPVAALKLQGRVQAKEVKVLDTAQRALLSWDTLQVDVADLQPLERRMRLSAVQLQSPRLNAHRTRDGRLNLALSGPPDLKKKTAPEPAGRAPEAIKKEAPADWQVAVERVAVRGAQVDWLDESLPAPARVALRELALDASAIALPLTQPLRFAGRTQVSGAGVEAAPAPARLVFEGHATPQRAQVALELHDVPLALAAPYGVQWVAPRLAGTLNADLGLAWNAPALVAQVARLTLDGIELACAPATDCTPTEAASLPLRGKSSLAELKKLQIDNAQIHLTQRSATVGRIALTQPRVLVERTADGHWMYERWLAPVPPGTAQAVGEPQQPGTTSTASTSRPAAHTPVAVPTPAPPWSVQLAEVAVDAGTVAFRDGAQAQPVAFLLSSLQLRLQDFAPLAASAKPSALSVSARIGAGRTDPGRLEYDGTLGLAPLAAQGRVLASQVPLHAFEPYVADALNVDIRRADGSFKGEVRYAAASAGPELKVQGDAALDDVRVRMLRAPSDAPSIALGGGRGAGAQNDLLNWKSLSLRGLQVALVPGKPPTVDVQETTLSDFFARIIIQESGRLNLQDLVKGAAPTAAGAASAVAAGKPAPQPTAIATETAGAVAGVAPVAQAAPVPDPLAPVIRVGPVSLTGGKVYFTDHFIRPNYSANLSELAGRLSAFSSLPPAGGGAPDMADLELRGRAEGTASLEITGKLNPLVQPLALDIRGRMRDLELPPLSPYTIKYAGHGVERGKLSMDVSYRVQPDGQLTASNKLVLNQLTFGEPVPGAPASLPVRLAVALLADRNGVIDVDLPISGSLNDPEFRLGTVIFKVIGNLILKAVTAPFSLLASALGGSDALDSVAFAPGSAQLDEGARQGLEKIAQAMLERPALKMTVVGQASADTESDAWRRERLQAALLAQKRRLALRAGQSAEGIVAIEPQEYVPLLKEVYRRADVTKRRNLVGMAKDVPQAEMEALLLAHTAVPENAMQDLALARAVAVRDHLAARGLPLERLFLGAAKSVGAEPDWKPHAQLVLATR</sequence>
<accession>A0A4R2NC33</accession>
<feature type="region of interest" description="Disordered" evidence="1">
    <location>
        <begin position="580"/>
        <end position="613"/>
    </location>
</feature>
<reference evidence="2 3" key="1">
    <citation type="submission" date="2019-03" db="EMBL/GenBank/DDBJ databases">
        <title>Genomic Encyclopedia of Type Strains, Phase IV (KMG-IV): sequencing the most valuable type-strain genomes for metagenomic binning, comparative biology and taxonomic classification.</title>
        <authorList>
            <person name="Goeker M."/>
        </authorList>
    </citation>
    <scope>NUCLEOTIDE SEQUENCE [LARGE SCALE GENOMIC DNA]</scope>
    <source>
        <strain evidence="2 3">DSM 1837</strain>
    </source>
</reference>
<feature type="region of interest" description="Disordered" evidence="1">
    <location>
        <begin position="331"/>
        <end position="360"/>
    </location>
</feature>
<dbReference type="InterPro" id="IPR052894">
    <property type="entry name" value="AsmA-related"/>
</dbReference>
<dbReference type="InterPro" id="IPR036737">
    <property type="entry name" value="OmpA-like_sf"/>
</dbReference>
<dbReference type="OrthoDB" id="9757969at2"/>
<gene>
    <name evidence="2" type="ORF">EV674_10864</name>
</gene>
<dbReference type="RefSeq" id="WP_119012483.1">
    <property type="nucleotide sequence ID" value="NZ_QXNC01000006.1"/>
</dbReference>
<organism evidence="2 3">
    <name type="scientific">Simplicispira metamorpha</name>
    <dbReference type="NCBI Taxonomy" id="80881"/>
    <lineage>
        <taxon>Bacteria</taxon>
        <taxon>Pseudomonadati</taxon>
        <taxon>Pseudomonadota</taxon>
        <taxon>Betaproteobacteria</taxon>
        <taxon>Burkholderiales</taxon>
        <taxon>Comamonadaceae</taxon>
        <taxon>Simplicispira</taxon>
    </lineage>
</organism>
<evidence type="ECO:0000313" key="3">
    <source>
        <dbReference type="Proteomes" id="UP000295182"/>
    </source>
</evidence>
<keyword evidence="3" id="KW-1185">Reference proteome</keyword>
<dbReference type="GO" id="GO:0005886">
    <property type="term" value="C:plasma membrane"/>
    <property type="evidence" value="ECO:0007669"/>
    <property type="project" value="TreeGrafter"/>
</dbReference>
<dbReference type="GO" id="GO:0090313">
    <property type="term" value="P:regulation of protein targeting to membrane"/>
    <property type="evidence" value="ECO:0007669"/>
    <property type="project" value="TreeGrafter"/>
</dbReference>
<protein>
    <submittedName>
        <fullName evidence="2">Uncharacterized protein DUF748</fullName>
    </submittedName>
</protein>
<evidence type="ECO:0000256" key="1">
    <source>
        <dbReference type="SAM" id="MobiDB-lite"/>
    </source>
</evidence>
<dbReference type="InterPro" id="IPR008023">
    <property type="entry name" value="DUF748"/>
</dbReference>
<proteinExistence type="predicted"/>
<dbReference type="Proteomes" id="UP000295182">
    <property type="component" value="Unassembled WGS sequence"/>
</dbReference>
<dbReference type="PANTHER" id="PTHR30441">
    <property type="entry name" value="DUF748 DOMAIN-CONTAINING PROTEIN"/>
    <property type="match status" value="1"/>
</dbReference>
<comment type="caution">
    <text evidence="2">The sequence shown here is derived from an EMBL/GenBank/DDBJ whole genome shotgun (WGS) entry which is preliminary data.</text>
</comment>
<dbReference type="Pfam" id="PF05359">
    <property type="entry name" value="DUF748"/>
    <property type="match status" value="2"/>
</dbReference>
<name>A0A4R2NC33_9BURK</name>